<evidence type="ECO:0000313" key="2">
    <source>
        <dbReference type="EMBL" id="KLO04479.1"/>
    </source>
</evidence>
<dbReference type="EMBL" id="KQ086527">
    <property type="protein sequence ID" value="KLO04479.1"/>
    <property type="molecule type" value="Genomic_DNA"/>
</dbReference>
<organism evidence="2 3">
    <name type="scientific">Schizopora paradoxa</name>
    <dbReference type="NCBI Taxonomy" id="27342"/>
    <lineage>
        <taxon>Eukaryota</taxon>
        <taxon>Fungi</taxon>
        <taxon>Dikarya</taxon>
        <taxon>Basidiomycota</taxon>
        <taxon>Agaricomycotina</taxon>
        <taxon>Agaricomycetes</taxon>
        <taxon>Hymenochaetales</taxon>
        <taxon>Schizoporaceae</taxon>
        <taxon>Schizopora</taxon>
    </lineage>
</organism>
<dbReference type="InParanoid" id="A0A0H2QYN2"/>
<reference evidence="2 3" key="1">
    <citation type="submission" date="2015-04" db="EMBL/GenBank/DDBJ databases">
        <title>Complete genome sequence of Schizopora paradoxa KUC8140, a cosmopolitan wood degrader in East Asia.</title>
        <authorList>
            <consortium name="DOE Joint Genome Institute"/>
            <person name="Min B."/>
            <person name="Park H."/>
            <person name="Jang Y."/>
            <person name="Kim J.-J."/>
            <person name="Kim K.H."/>
            <person name="Pangilinan J."/>
            <person name="Lipzen A."/>
            <person name="Riley R."/>
            <person name="Grigoriev I.V."/>
            <person name="Spatafora J.W."/>
            <person name="Choi I.-G."/>
        </authorList>
    </citation>
    <scope>NUCLEOTIDE SEQUENCE [LARGE SCALE GENOMIC DNA]</scope>
    <source>
        <strain evidence="2 3">KUC8140</strain>
    </source>
</reference>
<proteinExistence type="predicted"/>
<protein>
    <submittedName>
        <fullName evidence="2">Uncharacterized protein</fullName>
    </submittedName>
</protein>
<name>A0A0H2QYN2_9AGAM</name>
<sequence>MTRGYSAGSQRRGSWEQAQGKRPLATIVLMIMMSTHPFSRSPSPSSPRCSWRVDCEEKLKGGARRFGARCSTASLAGCRYVAIGHGLRTTGWGMAHVQVLVE</sequence>
<accession>A0A0H2QYN2</accession>
<dbReference type="Proteomes" id="UP000053477">
    <property type="component" value="Unassembled WGS sequence"/>
</dbReference>
<gene>
    <name evidence="2" type="ORF">SCHPADRAFT_753374</name>
</gene>
<evidence type="ECO:0000313" key="3">
    <source>
        <dbReference type="Proteomes" id="UP000053477"/>
    </source>
</evidence>
<dbReference type="AlphaFoldDB" id="A0A0H2QYN2"/>
<feature type="region of interest" description="Disordered" evidence="1">
    <location>
        <begin position="1"/>
        <end position="20"/>
    </location>
</feature>
<keyword evidence="3" id="KW-1185">Reference proteome</keyword>
<evidence type="ECO:0000256" key="1">
    <source>
        <dbReference type="SAM" id="MobiDB-lite"/>
    </source>
</evidence>